<protein>
    <submittedName>
        <fullName evidence="2">Pheromone A receptor-domain-containing protein</fullName>
    </submittedName>
</protein>
<dbReference type="GO" id="GO:0016020">
    <property type="term" value="C:membrane"/>
    <property type="evidence" value="ECO:0007669"/>
    <property type="project" value="InterPro"/>
</dbReference>
<accession>A0AAD4BQK2</accession>
<dbReference type="InterPro" id="IPR001499">
    <property type="entry name" value="GPCR_STE3"/>
</dbReference>
<dbReference type="PRINTS" id="PR00899">
    <property type="entry name" value="GPCRSTE3"/>
</dbReference>
<organism evidence="2 3">
    <name type="scientific">Boletus edulis BED1</name>
    <dbReference type="NCBI Taxonomy" id="1328754"/>
    <lineage>
        <taxon>Eukaryota</taxon>
        <taxon>Fungi</taxon>
        <taxon>Dikarya</taxon>
        <taxon>Basidiomycota</taxon>
        <taxon>Agaricomycotina</taxon>
        <taxon>Agaricomycetes</taxon>
        <taxon>Agaricomycetidae</taxon>
        <taxon>Boletales</taxon>
        <taxon>Boletineae</taxon>
        <taxon>Boletaceae</taxon>
        <taxon>Boletoideae</taxon>
        <taxon>Boletus</taxon>
    </lineage>
</organism>
<dbReference type="EMBL" id="WHUW01000019">
    <property type="protein sequence ID" value="KAF8437132.1"/>
    <property type="molecule type" value="Genomic_DNA"/>
</dbReference>
<feature type="transmembrane region" description="Helical" evidence="1">
    <location>
        <begin position="64"/>
        <end position="82"/>
    </location>
</feature>
<comment type="caution">
    <text evidence="2">The sequence shown here is derived from an EMBL/GenBank/DDBJ whole genome shotgun (WGS) entry which is preliminary data.</text>
</comment>
<keyword evidence="1" id="KW-0812">Transmembrane</keyword>
<evidence type="ECO:0000313" key="2">
    <source>
        <dbReference type="EMBL" id="KAF8437132.1"/>
    </source>
</evidence>
<dbReference type="AlphaFoldDB" id="A0AAD4BQK2"/>
<name>A0AAD4BQK2_BOLED</name>
<reference evidence="2" key="2">
    <citation type="journal article" date="2020" name="Nat. Commun.">
        <title>Large-scale genome sequencing of mycorrhizal fungi provides insights into the early evolution of symbiotic traits.</title>
        <authorList>
            <person name="Miyauchi S."/>
            <person name="Kiss E."/>
            <person name="Kuo A."/>
            <person name="Drula E."/>
            <person name="Kohler A."/>
            <person name="Sanchez-Garcia M."/>
            <person name="Morin E."/>
            <person name="Andreopoulos B."/>
            <person name="Barry K.W."/>
            <person name="Bonito G."/>
            <person name="Buee M."/>
            <person name="Carver A."/>
            <person name="Chen C."/>
            <person name="Cichocki N."/>
            <person name="Clum A."/>
            <person name="Culley D."/>
            <person name="Crous P.W."/>
            <person name="Fauchery L."/>
            <person name="Girlanda M."/>
            <person name="Hayes R.D."/>
            <person name="Keri Z."/>
            <person name="LaButti K."/>
            <person name="Lipzen A."/>
            <person name="Lombard V."/>
            <person name="Magnuson J."/>
            <person name="Maillard F."/>
            <person name="Murat C."/>
            <person name="Nolan M."/>
            <person name="Ohm R.A."/>
            <person name="Pangilinan J."/>
            <person name="Pereira M.F."/>
            <person name="Perotto S."/>
            <person name="Peter M."/>
            <person name="Pfister S."/>
            <person name="Riley R."/>
            <person name="Sitrit Y."/>
            <person name="Stielow J.B."/>
            <person name="Szollosi G."/>
            <person name="Zifcakova L."/>
            <person name="Stursova M."/>
            <person name="Spatafora J.W."/>
            <person name="Tedersoo L."/>
            <person name="Vaario L.M."/>
            <person name="Yamada A."/>
            <person name="Yan M."/>
            <person name="Wang P."/>
            <person name="Xu J."/>
            <person name="Bruns T."/>
            <person name="Baldrian P."/>
            <person name="Vilgalys R."/>
            <person name="Dunand C."/>
            <person name="Henrissat B."/>
            <person name="Grigoriev I.V."/>
            <person name="Hibbett D."/>
            <person name="Nagy L.G."/>
            <person name="Martin F.M."/>
        </authorList>
    </citation>
    <scope>NUCLEOTIDE SEQUENCE</scope>
    <source>
        <strain evidence="2">BED1</strain>
    </source>
</reference>
<sequence>MLYQIRPEAYYIRGHSIVSRVHSNFMSRIPPNSLFSALAFVGFILAGLPLPWHMHSWHTGISMYMLWTSLGCLILFVNSILWNDNVMNWAPVWCDISKTTCSFSGRFWRPRA</sequence>
<evidence type="ECO:0000256" key="1">
    <source>
        <dbReference type="SAM" id="Phobius"/>
    </source>
</evidence>
<keyword evidence="1" id="KW-0472">Membrane</keyword>
<dbReference type="GO" id="GO:0004932">
    <property type="term" value="F:mating-type factor pheromone receptor activity"/>
    <property type="evidence" value="ECO:0007669"/>
    <property type="project" value="InterPro"/>
</dbReference>
<reference evidence="2" key="1">
    <citation type="submission" date="2019-10" db="EMBL/GenBank/DDBJ databases">
        <authorList>
            <consortium name="DOE Joint Genome Institute"/>
            <person name="Kuo A."/>
            <person name="Miyauchi S."/>
            <person name="Kiss E."/>
            <person name="Drula E."/>
            <person name="Kohler A."/>
            <person name="Sanchez-Garcia M."/>
            <person name="Andreopoulos B."/>
            <person name="Barry K.W."/>
            <person name="Bonito G."/>
            <person name="Buee M."/>
            <person name="Carver A."/>
            <person name="Chen C."/>
            <person name="Cichocki N."/>
            <person name="Clum A."/>
            <person name="Culley D."/>
            <person name="Crous P.W."/>
            <person name="Fauchery L."/>
            <person name="Girlanda M."/>
            <person name="Hayes R."/>
            <person name="Keri Z."/>
            <person name="LaButti K."/>
            <person name="Lipzen A."/>
            <person name="Lombard V."/>
            <person name="Magnuson J."/>
            <person name="Maillard F."/>
            <person name="Morin E."/>
            <person name="Murat C."/>
            <person name="Nolan M."/>
            <person name="Ohm R."/>
            <person name="Pangilinan J."/>
            <person name="Pereira M."/>
            <person name="Perotto S."/>
            <person name="Peter M."/>
            <person name="Riley R."/>
            <person name="Sitrit Y."/>
            <person name="Stielow B."/>
            <person name="Szollosi G."/>
            <person name="Zifcakova L."/>
            <person name="Stursova M."/>
            <person name="Spatafora J.W."/>
            <person name="Tedersoo L."/>
            <person name="Vaario L.-M."/>
            <person name="Yamada A."/>
            <person name="Yan M."/>
            <person name="Wang P."/>
            <person name="Xu J."/>
            <person name="Bruns T."/>
            <person name="Baldrian P."/>
            <person name="Vilgalys R."/>
            <person name="Henrissat B."/>
            <person name="Grigoriev I.V."/>
            <person name="Hibbett D."/>
            <person name="Nagy L.G."/>
            <person name="Martin F.M."/>
        </authorList>
    </citation>
    <scope>NUCLEOTIDE SEQUENCE</scope>
    <source>
        <strain evidence="2">BED1</strain>
    </source>
</reference>
<feature type="transmembrane region" description="Helical" evidence="1">
    <location>
        <begin position="34"/>
        <end position="52"/>
    </location>
</feature>
<keyword evidence="3" id="KW-1185">Reference proteome</keyword>
<dbReference type="Pfam" id="PF02076">
    <property type="entry name" value="STE3"/>
    <property type="match status" value="1"/>
</dbReference>
<keyword evidence="2" id="KW-0675">Receptor</keyword>
<keyword evidence="1" id="KW-1133">Transmembrane helix</keyword>
<gene>
    <name evidence="2" type="ORF">L210DRAFT_2356207</name>
</gene>
<evidence type="ECO:0000313" key="3">
    <source>
        <dbReference type="Proteomes" id="UP001194468"/>
    </source>
</evidence>
<proteinExistence type="predicted"/>
<dbReference type="Proteomes" id="UP001194468">
    <property type="component" value="Unassembled WGS sequence"/>
</dbReference>